<gene>
    <name evidence="2" type="ORF">C1I92_28900</name>
</gene>
<organism evidence="2 3">
    <name type="scientific">Jiangella anatolica</name>
    <dbReference type="NCBI Taxonomy" id="2670374"/>
    <lineage>
        <taxon>Bacteria</taxon>
        <taxon>Bacillati</taxon>
        <taxon>Actinomycetota</taxon>
        <taxon>Actinomycetes</taxon>
        <taxon>Jiangellales</taxon>
        <taxon>Jiangellaceae</taxon>
        <taxon>Jiangella</taxon>
    </lineage>
</organism>
<protein>
    <recommendedName>
        <fullName evidence="1">DUF4097 domain-containing protein</fullName>
    </recommendedName>
</protein>
<proteinExistence type="predicted"/>
<evidence type="ECO:0000313" key="2">
    <source>
        <dbReference type="EMBL" id="PZF79903.1"/>
    </source>
</evidence>
<keyword evidence="3" id="KW-1185">Reference proteome</keyword>
<comment type="caution">
    <text evidence="2">The sequence shown here is derived from an EMBL/GenBank/DDBJ whole genome shotgun (WGS) entry which is preliminary data.</text>
</comment>
<evidence type="ECO:0000259" key="1">
    <source>
        <dbReference type="Pfam" id="PF13349"/>
    </source>
</evidence>
<dbReference type="RefSeq" id="WP_111258096.1">
    <property type="nucleotide sequence ID" value="NZ_POTW01000111.1"/>
</dbReference>
<name>A0A2W2CI82_9ACTN</name>
<dbReference type="Proteomes" id="UP000248764">
    <property type="component" value="Unassembled WGS sequence"/>
</dbReference>
<dbReference type="Pfam" id="PF13349">
    <property type="entry name" value="DUF4097"/>
    <property type="match status" value="1"/>
</dbReference>
<sequence>MQTFDTATPITAVLEIPAGRLQVIAADRADTAVEVRPMDPSKNRDVKQAEQTTVAYSDGVLRVETVVKHRILGSSGAVEVTVQLPAGSRVEATVAAAELRGVGRLGDVTFKGAAGDIKLDEAANVRLDVQAGDVSVGRLTGNAEVSAAKGDIAIAEAGQGSVVLSTQVGDLSVGAAPGVSAALDAGTTVGRIQNSLKNDGETALTIRATTITGDITAHSL</sequence>
<dbReference type="InterPro" id="IPR025164">
    <property type="entry name" value="Toastrack_DUF4097"/>
</dbReference>
<feature type="domain" description="DUF4097" evidence="1">
    <location>
        <begin position="22"/>
        <end position="216"/>
    </location>
</feature>
<dbReference type="EMBL" id="POTW01000111">
    <property type="protein sequence ID" value="PZF79903.1"/>
    <property type="molecule type" value="Genomic_DNA"/>
</dbReference>
<evidence type="ECO:0000313" key="3">
    <source>
        <dbReference type="Proteomes" id="UP000248764"/>
    </source>
</evidence>
<dbReference type="AlphaFoldDB" id="A0A2W2CI82"/>
<reference evidence="2 3" key="1">
    <citation type="submission" date="2018-01" db="EMBL/GenBank/DDBJ databases">
        <title>Draft genome sequence of Jiangella sp. GTF31.</title>
        <authorList>
            <person name="Sahin N."/>
            <person name="Ay H."/>
            <person name="Saygin H."/>
        </authorList>
    </citation>
    <scope>NUCLEOTIDE SEQUENCE [LARGE SCALE GENOMIC DNA]</scope>
    <source>
        <strain evidence="2 3">GTF31</strain>
    </source>
</reference>
<accession>A0A2W2CI82</accession>